<evidence type="ECO:0000313" key="2">
    <source>
        <dbReference type="EMBL" id="OCT89677.1"/>
    </source>
</evidence>
<proteinExistence type="predicted"/>
<sequence>MAYFYTGCCINRTLTFSFCPSDEQPSSTIPPRGMLGFVVLRGWAPLVFLILFCSFNNNLCRLFLSFFCSFK</sequence>
<organism evidence="2 3">
    <name type="scientific">Xenopus laevis</name>
    <name type="common">African clawed frog</name>
    <dbReference type="NCBI Taxonomy" id="8355"/>
    <lineage>
        <taxon>Eukaryota</taxon>
        <taxon>Metazoa</taxon>
        <taxon>Chordata</taxon>
        <taxon>Craniata</taxon>
        <taxon>Vertebrata</taxon>
        <taxon>Euteleostomi</taxon>
        <taxon>Amphibia</taxon>
        <taxon>Batrachia</taxon>
        <taxon>Anura</taxon>
        <taxon>Pipoidea</taxon>
        <taxon>Pipidae</taxon>
        <taxon>Xenopodinae</taxon>
        <taxon>Xenopus</taxon>
        <taxon>Xenopus</taxon>
    </lineage>
</organism>
<keyword evidence="1" id="KW-1133">Transmembrane helix</keyword>
<dbReference type="AlphaFoldDB" id="A0A974DD76"/>
<reference evidence="3" key="1">
    <citation type="journal article" date="2016" name="Nature">
        <title>Genome evolution in the allotetraploid frog Xenopus laevis.</title>
        <authorList>
            <person name="Session A.M."/>
            <person name="Uno Y."/>
            <person name="Kwon T."/>
            <person name="Chapman J.A."/>
            <person name="Toyoda A."/>
            <person name="Takahashi S."/>
            <person name="Fukui A."/>
            <person name="Hikosaka A."/>
            <person name="Suzuki A."/>
            <person name="Kondo M."/>
            <person name="van Heeringen S.J."/>
            <person name="Quigley I."/>
            <person name="Heinz S."/>
            <person name="Ogino H."/>
            <person name="Ochi H."/>
            <person name="Hellsten U."/>
            <person name="Lyons J.B."/>
            <person name="Simakov O."/>
            <person name="Putnam N."/>
            <person name="Stites J."/>
            <person name="Kuroki Y."/>
            <person name="Tanaka T."/>
            <person name="Michiue T."/>
            <person name="Watanabe M."/>
            <person name="Bogdanovic O."/>
            <person name="Lister R."/>
            <person name="Georgiou G."/>
            <person name="Paranjpe S.S."/>
            <person name="van Kruijsbergen I."/>
            <person name="Shu S."/>
            <person name="Carlson J."/>
            <person name="Kinoshita T."/>
            <person name="Ohta Y."/>
            <person name="Mawaribuchi S."/>
            <person name="Jenkins J."/>
            <person name="Grimwood J."/>
            <person name="Schmutz J."/>
            <person name="Mitros T."/>
            <person name="Mozaffari S.V."/>
            <person name="Suzuki Y."/>
            <person name="Haramoto Y."/>
            <person name="Yamamoto T.S."/>
            <person name="Takagi C."/>
            <person name="Heald R."/>
            <person name="Miller K."/>
            <person name="Haudenschild C."/>
            <person name="Kitzman J."/>
            <person name="Nakayama T."/>
            <person name="Izutsu Y."/>
            <person name="Robert J."/>
            <person name="Fortriede J."/>
            <person name="Burns K."/>
            <person name="Lotay V."/>
            <person name="Karimi K."/>
            <person name="Yasuoka Y."/>
            <person name="Dichmann D.S."/>
            <person name="Flajnik M.F."/>
            <person name="Houston D.W."/>
            <person name="Shendure J."/>
            <person name="DuPasquier L."/>
            <person name="Vize P.D."/>
            <person name="Zorn A.M."/>
            <person name="Ito M."/>
            <person name="Marcotte E.M."/>
            <person name="Wallingford J.B."/>
            <person name="Ito Y."/>
            <person name="Asashima M."/>
            <person name="Ueno N."/>
            <person name="Matsuda Y."/>
            <person name="Veenstra G.J."/>
            <person name="Fujiyama A."/>
            <person name="Harland R.M."/>
            <person name="Taira M."/>
            <person name="Rokhsar D.S."/>
        </authorList>
    </citation>
    <scope>NUCLEOTIDE SEQUENCE [LARGE SCALE GENOMIC DNA]</scope>
    <source>
        <strain evidence="3">J</strain>
    </source>
</reference>
<protein>
    <submittedName>
        <fullName evidence="2">Uncharacterized protein</fullName>
    </submittedName>
</protein>
<dbReference type="EMBL" id="CM004470">
    <property type="protein sequence ID" value="OCT89677.1"/>
    <property type="molecule type" value="Genomic_DNA"/>
</dbReference>
<accession>A0A974DD76</accession>
<gene>
    <name evidence="2" type="ORF">XELAEV_18018295mg</name>
</gene>
<evidence type="ECO:0000313" key="3">
    <source>
        <dbReference type="Proteomes" id="UP000694892"/>
    </source>
</evidence>
<evidence type="ECO:0000256" key="1">
    <source>
        <dbReference type="SAM" id="Phobius"/>
    </source>
</evidence>
<keyword evidence="1" id="KW-0472">Membrane</keyword>
<keyword evidence="1" id="KW-0812">Transmembrane</keyword>
<name>A0A974DD76_XENLA</name>
<dbReference type="Proteomes" id="UP000694892">
    <property type="component" value="Chromosome 3L"/>
</dbReference>
<feature type="transmembrane region" description="Helical" evidence="1">
    <location>
        <begin position="34"/>
        <end position="55"/>
    </location>
</feature>